<evidence type="ECO:0000313" key="8">
    <source>
        <dbReference type="EMBL" id="PZD95000.1"/>
    </source>
</evidence>
<evidence type="ECO:0000256" key="4">
    <source>
        <dbReference type="ARBA" id="ARBA00022989"/>
    </source>
</evidence>
<dbReference type="InterPro" id="IPR036259">
    <property type="entry name" value="MFS_trans_sf"/>
</dbReference>
<accession>A0A2W1LA35</accession>
<keyword evidence="4 6" id="KW-1133">Transmembrane helix</keyword>
<feature type="transmembrane region" description="Helical" evidence="6">
    <location>
        <begin position="324"/>
        <end position="346"/>
    </location>
</feature>
<dbReference type="GO" id="GO:0005886">
    <property type="term" value="C:plasma membrane"/>
    <property type="evidence" value="ECO:0007669"/>
    <property type="project" value="UniProtKB-SubCell"/>
</dbReference>
<protein>
    <submittedName>
        <fullName evidence="8">MFS transporter</fullName>
    </submittedName>
</protein>
<dbReference type="InterPro" id="IPR020846">
    <property type="entry name" value="MFS_dom"/>
</dbReference>
<sequence>MQTAASTRTAAAVTQSTVYSMLFAISIVHMLNDSMQTVVTAMYPVFKGALNLSYTQIGWIGFALNMTSSVLQPLVGVYSDKRPTPSMLPFGMGLSLVGIAGIALAPNFWLLLASVMFVGFGSAIFHPEGSRVVYFAAGGRRGLAQSIYQVGGNAGQALAPLMTLLIFIPLGQIGAIWATILAAAAILVLLTVVPWYRIQLAERGRPVKKRKQAGSHVELHAGSGSAEVNRRVGLAMFLLVFIVFARSWYAAGIVNYYQFYLRDIYGIRIENAQIPLFLYMAAGVAGTYFGGLWGDKYGRKRMIIFSIVGAIPFALLLPHLPLMWVYPVVVVLGFIVMSGFSVSVVYAQELLPGNVGMASGLIVGLAFGMGAIGGLAIGSAGDVWGMGPVMIACSLLPLLGLLSFLLPKDAPRQ</sequence>
<feature type="transmembrane region" description="Helical" evidence="6">
    <location>
        <begin position="301"/>
        <end position="318"/>
    </location>
</feature>
<feature type="transmembrane region" description="Helical" evidence="6">
    <location>
        <begin position="383"/>
        <end position="406"/>
    </location>
</feature>
<feature type="transmembrane region" description="Helical" evidence="6">
    <location>
        <begin position="12"/>
        <end position="32"/>
    </location>
</feature>
<evidence type="ECO:0000256" key="5">
    <source>
        <dbReference type="ARBA" id="ARBA00023136"/>
    </source>
</evidence>
<dbReference type="PROSITE" id="PS50850">
    <property type="entry name" value="MFS"/>
    <property type="match status" value="1"/>
</dbReference>
<dbReference type="RefSeq" id="WP_111147548.1">
    <property type="nucleotide sequence ID" value="NZ_QKRB01000046.1"/>
</dbReference>
<name>A0A2W1LA35_9BACL</name>
<feature type="domain" description="Major facilitator superfamily (MFS) profile" evidence="7">
    <location>
        <begin position="21"/>
        <end position="412"/>
    </location>
</feature>
<gene>
    <name evidence="8" type="ORF">DNH61_15280</name>
</gene>
<dbReference type="PANTHER" id="PTHR43129">
    <property type="entry name" value="FOSMIDOMYCIN RESISTANCE PROTEIN"/>
    <property type="match status" value="1"/>
</dbReference>
<dbReference type="OrthoDB" id="9770492at2"/>
<reference evidence="8 9" key="1">
    <citation type="submission" date="2018-06" db="EMBL/GenBank/DDBJ databases">
        <title>Paenibacillus imtechensis sp. nov.</title>
        <authorList>
            <person name="Pinnaka A.K."/>
            <person name="Singh H."/>
            <person name="Kaur M."/>
        </authorList>
    </citation>
    <scope>NUCLEOTIDE SEQUENCE [LARGE SCALE GENOMIC DNA]</scope>
    <source>
        <strain evidence="8 9">SMB1</strain>
    </source>
</reference>
<keyword evidence="9" id="KW-1185">Reference proteome</keyword>
<keyword evidence="5 6" id="KW-0472">Membrane</keyword>
<feature type="transmembrane region" description="Helical" evidence="6">
    <location>
        <begin position="276"/>
        <end position="294"/>
    </location>
</feature>
<dbReference type="SUPFAM" id="SSF103473">
    <property type="entry name" value="MFS general substrate transporter"/>
    <property type="match status" value="1"/>
</dbReference>
<dbReference type="EMBL" id="QKRB01000046">
    <property type="protein sequence ID" value="PZD95000.1"/>
    <property type="molecule type" value="Genomic_DNA"/>
</dbReference>
<comment type="subcellular location">
    <subcellularLocation>
        <location evidence="1">Cell membrane</location>
        <topology evidence="1">Multi-pass membrane protein</topology>
    </subcellularLocation>
</comment>
<feature type="transmembrane region" description="Helical" evidence="6">
    <location>
        <begin position="234"/>
        <end position="256"/>
    </location>
</feature>
<evidence type="ECO:0000256" key="6">
    <source>
        <dbReference type="SAM" id="Phobius"/>
    </source>
</evidence>
<dbReference type="Pfam" id="PF07690">
    <property type="entry name" value="MFS_1"/>
    <property type="match status" value="1"/>
</dbReference>
<evidence type="ECO:0000313" key="9">
    <source>
        <dbReference type="Proteomes" id="UP000249522"/>
    </source>
</evidence>
<dbReference type="InterPro" id="IPR011701">
    <property type="entry name" value="MFS"/>
</dbReference>
<dbReference type="GO" id="GO:0022857">
    <property type="term" value="F:transmembrane transporter activity"/>
    <property type="evidence" value="ECO:0007669"/>
    <property type="project" value="InterPro"/>
</dbReference>
<dbReference type="PANTHER" id="PTHR43129:SF1">
    <property type="entry name" value="FOSMIDOMYCIN RESISTANCE PROTEIN"/>
    <property type="match status" value="1"/>
</dbReference>
<feature type="transmembrane region" description="Helical" evidence="6">
    <location>
        <begin position="109"/>
        <end position="126"/>
    </location>
</feature>
<feature type="transmembrane region" description="Helical" evidence="6">
    <location>
        <begin position="52"/>
        <end position="75"/>
    </location>
</feature>
<feature type="transmembrane region" description="Helical" evidence="6">
    <location>
        <begin position="358"/>
        <end position="377"/>
    </location>
</feature>
<keyword evidence="3 6" id="KW-0812">Transmembrane</keyword>
<feature type="transmembrane region" description="Helical" evidence="6">
    <location>
        <begin position="174"/>
        <end position="196"/>
    </location>
</feature>
<feature type="transmembrane region" description="Helical" evidence="6">
    <location>
        <begin position="87"/>
        <end position="103"/>
    </location>
</feature>
<comment type="caution">
    <text evidence="8">The sequence shown here is derived from an EMBL/GenBank/DDBJ whole genome shotgun (WGS) entry which is preliminary data.</text>
</comment>
<dbReference type="Proteomes" id="UP000249522">
    <property type="component" value="Unassembled WGS sequence"/>
</dbReference>
<evidence type="ECO:0000259" key="7">
    <source>
        <dbReference type="PROSITE" id="PS50850"/>
    </source>
</evidence>
<evidence type="ECO:0000256" key="2">
    <source>
        <dbReference type="ARBA" id="ARBA00022448"/>
    </source>
</evidence>
<dbReference type="Gene3D" id="1.20.1250.20">
    <property type="entry name" value="MFS general substrate transporter like domains"/>
    <property type="match status" value="2"/>
</dbReference>
<keyword evidence="2" id="KW-0813">Transport</keyword>
<dbReference type="CDD" id="cd17478">
    <property type="entry name" value="MFS_FsR"/>
    <property type="match status" value="1"/>
</dbReference>
<organism evidence="8 9">
    <name type="scientific">Paenibacillus sambharensis</name>
    <dbReference type="NCBI Taxonomy" id="1803190"/>
    <lineage>
        <taxon>Bacteria</taxon>
        <taxon>Bacillati</taxon>
        <taxon>Bacillota</taxon>
        <taxon>Bacilli</taxon>
        <taxon>Bacillales</taxon>
        <taxon>Paenibacillaceae</taxon>
        <taxon>Paenibacillus</taxon>
    </lineage>
</organism>
<proteinExistence type="predicted"/>
<evidence type="ECO:0000256" key="1">
    <source>
        <dbReference type="ARBA" id="ARBA00004651"/>
    </source>
</evidence>
<evidence type="ECO:0000256" key="3">
    <source>
        <dbReference type="ARBA" id="ARBA00022692"/>
    </source>
</evidence>
<dbReference type="AlphaFoldDB" id="A0A2W1LA35"/>
<feature type="transmembrane region" description="Helical" evidence="6">
    <location>
        <begin position="147"/>
        <end position="168"/>
    </location>
</feature>